<evidence type="ECO:0000313" key="3">
    <source>
        <dbReference type="EMBL" id="KAF0685419.1"/>
    </source>
</evidence>
<keyword evidence="1" id="KW-0812">Transmembrane</keyword>
<proteinExistence type="predicted"/>
<evidence type="ECO:0000313" key="5">
    <source>
        <dbReference type="Proteomes" id="UP000332933"/>
    </source>
</evidence>
<keyword evidence="2" id="KW-0732">Signal</keyword>
<feature type="transmembrane region" description="Helical" evidence="1">
    <location>
        <begin position="121"/>
        <end position="142"/>
    </location>
</feature>
<feature type="chain" id="PRO_5036116599" evidence="2">
    <location>
        <begin position="18"/>
        <end position="143"/>
    </location>
</feature>
<accession>A0A485LLB4</accession>
<name>A0A485LLB4_9STRA</name>
<dbReference type="EMBL" id="CAADRA010007166">
    <property type="protein sequence ID" value="VFT99339.1"/>
    <property type="molecule type" value="Genomic_DNA"/>
</dbReference>
<dbReference type="EMBL" id="VJMH01007140">
    <property type="protein sequence ID" value="KAF0685419.1"/>
    <property type="molecule type" value="Genomic_DNA"/>
</dbReference>
<evidence type="ECO:0000256" key="1">
    <source>
        <dbReference type="SAM" id="Phobius"/>
    </source>
</evidence>
<reference evidence="4 5" key="1">
    <citation type="submission" date="2019-03" db="EMBL/GenBank/DDBJ databases">
        <authorList>
            <person name="Gaulin E."/>
            <person name="Dumas B."/>
        </authorList>
    </citation>
    <scope>NUCLEOTIDE SEQUENCE [LARGE SCALE GENOMIC DNA]</scope>
    <source>
        <strain evidence="4">CBS 568.67</strain>
    </source>
</reference>
<sequence length="143" mass="14328">MQLPLLVFFVVLACSIAEESPIMACAAIDGQAKCRHAEQRAADIGRAKGTNASNATSTNATVTVPNATTAIVSTTTNAPVTTSHVPVTTTAVVTTAAVTTTSPVTTVAVTTTTKAPAPSSAILATVACSTVVLLALWAFAVAE</sequence>
<dbReference type="AlphaFoldDB" id="A0A485LLB4"/>
<organism evidence="4 5">
    <name type="scientific">Aphanomyces stellatus</name>
    <dbReference type="NCBI Taxonomy" id="120398"/>
    <lineage>
        <taxon>Eukaryota</taxon>
        <taxon>Sar</taxon>
        <taxon>Stramenopiles</taxon>
        <taxon>Oomycota</taxon>
        <taxon>Saprolegniomycetes</taxon>
        <taxon>Saprolegniales</taxon>
        <taxon>Verrucalvaceae</taxon>
        <taxon>Aphanomyces</taxon>
    </lineage>
</organism>
<evidence type="ECO:0000313" key="4">
    <source>
        <dbReference type="EMBL" id="VFT99339.1"/>
    </source>
</evidence>
<protein>
    <submittedName>
        <fullName evidence="4">Aste57867_22685 protein</fullName>
    </submittedName>
</protein>
<keyword evidence="1" id="KW-1133">Transmembrane helix</keyword>
<evidence type="ECO:0000256" key="2">
    <source>
        <dbReference type="SAM" id="SignalP"/>
    </source>
</evidence>
<feature type="signal peptide" evidence="2">
    <location>
        <begin position="1"/>
        <end position="17"/>
    </location>
</feature>
<reference evidence="3" key="2">
    <citation type="submission" date="2019-06" db="EMBL/GenBank/DDBJ databases">
        <title>Genomics analysis of Aphanomyces spp. identifies a new class of oomycete effector associated with host adaptation.</title>
        <authorList>
            <person name="Gaulin E."/>
        </authorList>
    </citation>
    <scope>NUCLEOTIDE SEQUENCE</scope>
    <source>
        <strain evidence="3">CBS 578.67</strain>
    </source>
</reference>
<keyword evidence="5" id="KW-1185">Reference proteome</keyword>
<gene>
    <name evidence="4" type="primary">Aste57867_22685</name>
    <name evidence="3" type="ORF">As57867_022615</name>
    <name evidence="4" type="ORF">ASTE57867_22685</name>
</gene>
<keyword evidence="1" id="KW-0472">Membrane</keyword>
<dbReference type="Proteomes" id="UP000332933">
    <property type="component" value="Unassembled WGS sequence"/>
</dbReference>